<gene>
    <name evidence="3" type="ORF">SI859A1_00233</name>
</gene>
<protein>
    <recommendedName>
        <fullName evidence="2">Haem-binding uptake Tiki superfamily ChaN domain-containing protein</fullName>
    </recommendedName>
</protein>
<dbReference type="EMBL" id="AAPJ01000004">
    <property type="protein sequence ID" value="EAS49580.1"/>
    <property type="molecule type" value="Genomic_DNA"/>
</dbReference>
<dbReference type="AlphaFoldDB" id="Q1YHJ9"/>
<evidence type="ECO:0000313" key="4">
    <source>
        <dbReference type="Proteomes" id="UP000000321"/>
    </source>
</evidence>
<feature type="domain" description="Haem-binding uptake Tiki superfamily ChaN" evidence="2">
    <location>
        <begin position="186"/>
        <end position="390"/>
    </location>
</feature>
<dbReference type="Gene3D" id="3.40.50.11550">
    <property type="match status" value="2"/>
</dbReference>
<dbReference type="Pfam" id="PF04187">
    <property type="entry name" value="Cofac_haem_bdg"/>
    <property type="match status" value="1"/>
</dbReference>
<organism evidence="3 4">
    <name type="scientific">Aurantimonas manganoxydans (strain ATCC BAA-1229 / DSM 21871 / SI85-9A1)</name>
    <dbReference type="NCBI Taxonomy" id="287752"/>
    <lineage>
        <taxon>Bacteria</taxon>
        <taxon>Pseudomonadati</taxon>
        <taxon>Pseudomonadota</taxon>
        <taxon>Alphaproteobacteria</taxon>
        <taxon>Hyphomicrobiales</taxon>
        <taxon>Aurantimonadaceae</taxon>
        <taxon>Aurantimonas</taxon>
    </lineage>
</organism>
<dbReference type="CDD" id="cd14727">
    <property type="entry name" value="ChanN-like"/>
    <property type="match status" value="1"/>
</dbReference>
<keyword evidence="4" id="KW-1185">Reference proteome</keyword>
<dbReference type="SUPFAM" id="SSF159501">
    <property type="entry name" value="EreA/ChaN-like"/>
    <property type="match status" value="1"/>
</dbReference>
<dbReference type="BioCyc" id="AURANTIMONAS:SI859A1_00233-MONOMER"/>
<feature type="transmembrane region" description="Helical" evidence="1">
    <location>
        <begin position="25"/>
        <end position="42"/>
    </location>
</feature>
<keyword evidence="1" id="KW-0812">Transmembrane</keyword>
<sequence>MRIGSHDSRSGPCNRFWGNRLKRRIWIPSSIMLLAGLGYAVGKTADLVMPQMDAGADVTEFVAPKSDLSLDVSLVGHTDNAFSEIAVATVEPFDADGDGTPDAHELAVPAVSKPVATSASAKLAELAQAGSSRTLSLKVAAAGSTASTADLPTMATAWQSEHFRDNPLVGEVFDARGARSSRDTLMGAASGARYLLLGEIHDNPDHHQLQADIIGGLAKLGTEPAVVFEMIPESFADVLEEFTEAGDRDVASLSEQLQWSERGWPAFSIYQPVFEAAAAEGLTLRAGDLDRQTIRAIGENGLDALSEAEIERLSLRLEVPAEQADALAETIRTAHCGLMPEGAIGAMATVQRARDGALADALVDAARESGSAVLIAGSGHVRKDRGVPNILAERDPDAATVAVQMVEVSDGEAEAADYGLTSDAPAPYDYTIFTPRNDIADPCDGLRAQMGQADQ</sequence>
<comment type="caution">
    <text evidence="3">The sequence shown here is derived from an EMBL/GenBank/DDBJ whole genome shotgun (WGS) entry which is preliminary data.</text>
</comment>
<dbReference type="HOGENOM" id="CLU_601052_0_0_5"/>
<evidence type="ECO:0000313" key="3">
    <source>
        <dbReference type="EMBL" id="EAS49580.1"/>
    </source>
</evidence>
<evidence type="ECO:0000256" key="1">
    <source>
        <dbReference type="SAM" id="Phobius"/>
    </source>
</evidence>
<name>Q1YHJ9_AURMS</name>
<keyword evidence="1" id="KW-1133">Transmembrane helix</keyword>
<dbReference type="Proteomes" id="UP000000321">
    <property type="component" value="Unassembled WGS sequence"/>
</dbReference>
<keyword evidence="1" id="KW-0472">Membrane</keyword>
<reference evidence="3 4" key="1">
    <citation type="journal article" date="2008" name="Appl. Environ. Microbiol.">
        <title>Genomic insights into Mn(II) oxidation by the marine alphaproteobacterium Aurantimonas sp. strain SI85-9A1.</title>
        <authorList>
            <person name="Dick G.J."/>
            <person name="Podell S."/>
            <person name="Johnson H.A."/>
            <person name="Rivera-Espinoza Y."/>
            <person name="Bernier-Latmani R."/>
            <person name="McCarthy J.K."/>
            <person name="Torpey J.W."/>
            <person name="Clement B.G."/>
            <person name="Gaasterland T."/>
            <person name="Tebo B.M."/>
        </authorList>
    </citation>
    <scope>NUCLEOTIDE SEQUENCE [LARGE SCALE GENOMIC DNA]</scope>
    <source>
        <strain evidence="3 4">SI85-9A1</strain>
    </source>
</reference>
<dbReference type="InterPro" id="IPR007314">
    <property type="entry name" value="Cofac_haem-bd_dom"/>
</dbReference>
<accession>Q1YHJ9</accession>
<proteinExistence type="predicted"/>
<evidence type="ECO:0000259" key="2">
    <source>
        <dbReference type="Pfam" id="PF04187"/>
    </source>
</evidence>